<feature type="domain" description="Glutamate/phenylalanine/leucine/valine/L-tryptophan dehydrogenase C-terminal" evidence="3">
    <location>
        <begin position="305"/>
        <end position="521"/>
    </location>
</feature>
<dbReference type="Gene3D" id="3.40.50.720">
    <property type="entry name" value="NAD(P)-binding Rossmann-like Domain"/>
    <property type="match status" value="1"/>
</dbReference>
<gene>
    <name evidence="4" type="ORF">X975_26491</name>
</gene>
<dbReference type="GO" id="GO:0016639">
    <property type="term" value="F:oxidoreductase activity, acting on the CH-NH2 group of donors, NAD or NADP as acceptor"/>
    <property type="evidence" value="ECO:0007669"/>
    <property type="project" value="InterPro"/>
</dbReference>
<reference evidence="4 5" key="1">
    <citation type="submission" date="2013-11" db="EMBL/GenBank/DDBJ databases">
        <title>Genome sequencing of Stegodyphus mimosarum.</title>
        <authorList>
            <person name="Bechsgaard J."/>
        </authorList>
    </citation>
    <scope>NUCLEOTIDE SEQUENCE [LARGE SCALE GENOMIC DNA]</scope>
</reference>
<dbReference type="STRING" id="407821.A0A087UX49"/>
<dbReference type="InterPro" id="IPR006096">
    <property type="entry name" value="Glu/Leu/Phe/Val/Trp_DH_C"/>
</dbReference>
<dbReference type="GO" id="GO:0006520">
    <property type="term" value="P:amino acid metabolic process"/>
    <property type="evidence" value="ECO:0007669"/>
    <property type="project" value="InterPro"/>
</dbReference>
<sequence length="561" mass="62990">MALVRKFYLKFKRPCQSHILLRARTAYSLHTFCYSTHWGYECDINSISCSTRCAQKRFLSPNISINYGCQNHYHTLKRLPDNVAALCSAEKRVFSEICPGRATHTKKTLLSMDPTEFSEFMKSNKITRCFFIWSDSENRVVASHTELQEIEDWLNDPRNPQYKQHEAIFLTLGMRTNSLLGAFLWKIERGQSCGGIRMVPFNSMERYISEGLRLSRRLGVKSALAGLWISGGKGLISEPKDRQHIQPEFRQKIFLDYGDFVTSLNGCFIAGMDTGVNTFDLYNVHSRSRWVVSGPEDIGGSGNAAVLLARGLLCAMEAALNFLGAGNISGMKVAVQGAGGIGLAVVSGLLDRGAAHVYVTDTSKKSIGDLHDALISKARGRLKTEKVPIGDNNIIGYDCDILAPCAVGHVLTPDTILDIKAKIVCGSANALLKSDEDAKLLAERDVTYVLEYLPNRMAFVNAAYENYGRMYKDPIIERHFDKEWEHSIYFLTQKTLRMAAEQNITVVEAAYQLADAYSQQKHPLWPNRAKTIIQNLIAGKWHDGQDFWRKRRNFAKADDCS</sequence>
<evidence type="ECO:0000313" key="5">
    <source>
        <dbReference type="Proteomes" id="UP000054359"/>
    </source>
</evidence>
<dbReference type="PRINTS" id="PR00082">
    <property type="entry name" value="GLFDHDRGNASE"/>
</dbReference>
<dbReference type="SUPFAM" id="SSF51735">
    <property type="entry name" value="NAD(P)-binding Rossmann-fold domains"/>
    <property type="match status" value="1"/>
</dbReference>
<keyword evidence="2" id="KW-0560">Oxidoreductase</keyword>
<proteinExistence type="inferred from homology"/>
<dbReference type="PANTHER" id="PTHR42722:SF1">
    <property type="entry name" value="VALINE DEHYDROGENASE"/>
    <property type="match status" value="1"/>
</dbReference>
<dbReference type="AlphaFoldDB" id="A0A087UX49"/>
<dbReference type="SMART" id="SM00839">
    <property type="entry name" value="ELFV_dehydrog"/>
    <property type="match status" value="1"/>
</dbReference>
<accession>A0A087UX49</accession>
<dbReference type="PANTHER" id="PTHR42722">
    <property type="entry name" value="LEUCINE DEHYDROGENASE"/>
    <property type="match status" value="1"/>
</dbReference>
<evidence type="ECO:0000313" key="4">
    <source>
        <dbReference type="EMBL" id="KFM81938.1"/>
    </source>
</evidence>
<dbReference type="OMA" id="TAFLWRT"/>
<dbReference type="Gene3D" id="3.40.50.10860">
    <property type="entry name" value="Leucine Dehydrogenase, chain A, domain 1"/>
    <property type="match status" value="1"/>
</dbReference>
<dbReference type="OrthoDB" id="6413352at2759"/>
<dbReference type="SUPFAM" id="SSF53223">
    <property type="entry name" value="Aminoacid dehydrogenase-like, N-terminal domain"/>
    <property type="match status" value="1"/>
</dbReference>
<evidence type="ECO:0000256" key="1">
    <source>
        <dbReference type="ARBA" id="ARBA00006382"/>
    </source>
</evidence>
<evidence type="ECO:0000259" key="3">
    <source>
        <dbReference type="SMART" id="SM00839"/>
    </source>
</evidence>
<dbReference type="InterPro" id="IPR046346">
    <property type="entry name" value="Aminoacid_DH-like_N_sf"/>
</dbReference>
<organism evidence="4 5">
    <name type="scientific">Stegodyphus mimosarum</name>
    <name type="common">African social velvet spider</name>
    <dbReference type="NCBI Taxonomy" id="407821"/>
    <lineage>
        <taxon>Eukaryota</taxon>
        <taxon>Metazoa</taxon>
        <taxon>Ecdysozoa</taxon>
        <taxon>Arthropoda</taxon>
        <taxon>Chelicerata</taxon>
        <taxon>Arachnida</taxon>
        <taxon>Araneae</taxon>
        <taxon>Araneomorphae</taxon>
        <taxon>Entelegynae</taxon>
        <taxon>Eresoidea</taxon>
        <taxon>Eresidae</taxon>
        <taxon>Stegodyphus</taxon>
    </lineage>
</organism>
<dbReference type="Pfam" id="PF00208">
    <property type="entry name" value="ELFV_dehydrog"/>
    <property type="match status" value="1"/>
</dbReference>
<dbReference type="Proteomes" id="UP000054359">
    <property type="component" value="Unassembled WGS sequence"/>
</dbReference>
<dbReference type="InterPro" id="IPR006095">
    <property type="entry name" value="Glu/Leu/Phe/Val/Trp_DH"/>
</dbReference>
<dbReference type="EMBL" id="KK122107">
    <property type="protein sequence ID" value="KFM81938.1"/>
    <property type="molecule type" value="Genomic_DNA"/>
</dbReference>
<name>A0A087UX49_STEMI</name>
<comment type="similarity">
    <text evidence="1 2">Belongs to the Glu/Leu/Phe/Val dehydrogenases family.</text>
</comment>
<keyword evidence="5" id="KW-1185">Reference proteome</keyword>
<dbReference type="InterPro" id="IPR036291">
    <property type="entry name" value="NAD(P)-bd_dom_sf"/>
</dbReference>
<dbReference type="InterPro" id="IPR016211">
    <property type="entry name" value="Glu/Phe/Leu/Val/Trp_DH_bac/arc"/>
</dbReference>
<feature type="non-terminal residue" evidence="4">
    <location>
        <position position="561"/>
    </location>
</feature>
<protein>
    <submittedName>
        <fullName evidence="4">Phenylalanine dehydrogenase</fullName>
    </submittedName>
</protein>
<evidence type="ECO:0000256" key="2">
    <source>
        <dbReference type="RuleBase" id="RU004417"/>
    </source>
</evidence>